<feature type="region of interest" description="Disordered" evidence="1">
    <location>
        <begin position="24"/>
        <end position="44"/>
    </location>
</feature>
<protein>
    <submittedName>
        <fullName evidence="2">Uncharacterized protein</fullName>
    </submittedName>
</protein>
<dbReference type="AlphaFoldDB" id="A0A9P6TCH7"/>
<gene>
    <name evidence="2" type="ORF">CROQUDRAFT_92249</name>
</gene>
<proteinExistence type="predicted"/>
<evidence type="ECO:0000256" key="1">
    <source>
        <dbReference type="SAM" id="MobiDB-lite"/>
    </source>
</evidence>
<dbReference type="EMBL" id="MU167256">
    <property type="protein sequence ID" value="KAG0146769.1"/>
    <property type="molecule type" value="Genomic_DNA"/>
</dbReference>
<dbReference type="Proteomes" id="UP000886653">
    <property type="component" value="Unassembled WGS sequence"/>
</dbReference>
<name>A0A9P6TCH7_9BASI</name>
<keyword evidence="3" id="KW-1185">Reference proteome</keyword>
<accession>A0A9P6TCH7</accession>
<organism evidence="2 3">
    <name type="scientific">Cronartium quercuum f. sp. fusiforme G11</name>
    <dbReference type="NCBI Taxonomy" id="708437"/>
    <lineage>
        <taxon>Eukaryota</taxon>
        <taxon>Fungi</taxon>
        <taxon>Dikarya</taxon>
        <taxon>Basidiomycota</taxon>
        <taxon>Pucciniomycotina</taxon>
        <taxon>Pucciniomycetes</taxon>
        <taxon>Pucciniales</taxon>
        <taxon>Coleosporiaceae</taxon>
        <taxon>Cronartium</taxon>
    </lineage>
</organism>
<feature type="compositionally biased region" description="Polar residues" evidence="1">
    <location>
        <begin position="32"/>
        <end position="44"/>
    </location>
</feature>
<evidence type="ECO:0000313" key="2">
    <source>
        <dbReference type="EMBL" id="KAG0146769.1"/>
    </source>
</evidence>
<sequence length="177" mass="19508">MDGYIFVSSSGSLATLDTMVPHTSDLLEGSDPNRNNGQASPHQNQCLVGFKESKRRLTNSAKTNTKLQVKDKNQECAAMLLEQQVAAMEENNQIIQQMLEKDSVTLQSELTILATNKSTSPDKLAKQALWAMKQKIKEKYELDGSRDIASTISSNDTQGMLMSSQNPSIPKDLLGLF</sequence>
<comment type="caution">
    <text evidence="2">The sequence shown here is derived from an EMBL/GenBank/DDBJ whole genome shotgun (WGS) entry which is preliminary data.</text>
</comment>
<reference evidence="2" key="1">
    <citation type="submission" date="2013-11" db="EMBL/GenBank/DDBJ databases">
        <title>Genome sequence of the fusiform rust pathogen reveals effectors for host alternation and coevolution with pine.</title>
        <authorList>
            <consortium name="DOE Joint Genome Institute"/>
            <person name="Smith K."/>
            <person name="Pendleton A."/>
            <person name="Kubisiak T."/>
            <person name="Anderson C."/>
            <person name="Salamov A."/>
            <person name="Aerts A."/>
            <person name="Riley R."/>
            <person name="Clum A."/>
            <person name="Lindquist E."/>
            <person name="Ence D."/>
            <person name="Campbell M."/>
            <person name="Kronenberg Z."/>
            <person name="Feau N."/>
            <person name="Dhillon B."/>
            <person name="Hamelin R."/>
            <person name="Burleigh J."/>
            <person name="Smith J."/>
            <person name="Yandell M."/>
            <person name="Nelson C."/>
            <person name="Grigoriev I."/>
            <person name="Davis J."/>
        </authorList>
    </citation>
    <scope>NUCLEOTIDE SEQUENCE</scope>
    <source>
        <strain evidence="2">G11</strain>
    </source>
</reference>
<evidence type="ECO:0000313" key="3">
    <source>
        <dbReference type="Proteomes" id="UP000886653"/>
    </source>
</evidence>